<dbReference type="Gene3D" id="2.60.120.560">
    <property type="entry name" value="Exo-inulinase, domain 1"/>
    <property type="match status" value="1"/>
</dbReference>
<dbReference type="Gene3D" id="2.60.40.10">
    <property type="entry name" value="Immunoglobulins"/>
    <property type="match status" value="2"/>
</dbReference>
<gene>
    <name evidence="5" type="ORF">AFR_27480</name>
</gene>
<dbReference type="InterPro" id="IPR036116">
    <property type="entry name" value="FN3_sf"/>
</dbReference>
<sequence length="378" mass="40091">MLLSDDFQDGNAAGWRTSGGRWSVADETFRQDSVSARATARTGDQSWSDYAVSVRVQPLAYRDSRSSAGVQARVQSDGSHYYLTTRADNKVELGRVVSGRTTVLATADYASALQFWRSLSLVVKGSQLIGVVNGTPLLNATDTRLTRGRAAVATNYATAAFDDVRVDGWTATSPDTQAPLAPGRPSVVEVTPTTVTLTWRPTIDNVGVVDYIVYQGEQFYQQIPVRTVTGTGPVTLPFSPTAASMQFSVAARDAAGNVSLVTDRTSVPQPPSYPKTGDDAVAPSAPGSPVLSGRTADGRGILTWTPATDNVAVREYHVILVTNIDEVRLLAKVSEPTATVTVNGSNPLVRVIAYDAAWNSASSPLVPYGPTPTPTPTA</sequence>
<keyword evidence="5" id="KW-0456">Lyase</keyword>
<feature type="region of interest" description="Disordered" evidence="3">
    <location>
        <begin position="262"/>
        <end position="298"/>
    </location>
</feature>
<dbReference type="EMBL" id="CP006272">
    <property type="protein sequence ID" value="AGZ43757.1"/>
    <property type="molecule type" value="Genomic_DNA"/>
</dbReference>
<dbReference type="GO" id="GO:0016798">
    <property type="term" value="F:hydrolase activity, acting on glycosyl bonds"/>
    <property type="evidence" value="ECO:0007669"/>
    <property type="project" value="UniProtKB-KW"/>
</dbReference>
<evidence type="ECO:0000313" key="5">
    <source>
        <dbReference type="EMBL" id="AGZ43757.1"/>
    </source>
</evidence>
<dbReference type="SMART" id="SM00060">
    <property type="entry name" value="FN3"/>
    <property type="match status" value="2"/>
</dbReference>
<keyword evidence="1" id="KW-0378">Hydrolase</keyword>
<dbReference type="InterPro" id="IPR003961">
    <property type="entry name" value="FN3_dom"/>
</dbReference>
<dbReference type="Pfam" id="PF21708">
    <property type="entry name" value="Glyco_hydro_59_C"/>
    <property type="match status" value="1"/>
</dbReference>
<dbReference type="GO" id="GO:0016829">
    <property type="term" value="F:lyase activity"/>
    <property type="evidence" value="ECO:0007669"/>
    <property type="project" value="UniProtKB-KW"/>
</dbReference>
<keyword evidence="1" id="KW-0326">Glycosidase</keyword>
<feature type="domain" description="Fibronectin type-III" evidence="4">
    <location>
        <begin position="181"/>
        <end position="272"/>
    </location>
</feature>
<dbReference type="KEGG" id="afs:AFR_27480"/>
<keyword evidence="2" id="KW-0624">Polysaccharide degradation</keyword>
<dbReference type="GO" id="GO:0000272">
    <property type="term" value="P:polysaccharide catabolic process"/>
    <property type="evidence" value="ECO:0007669"/>
    <property type="project" value="UniProtKB-KW"/>
</dbReference>
<dbReference type="PROSITE" id="PS50853">
    <property type="entry name" value="FN3"/>
    <property type="match status" value="1"/>
</dbReference>
<dbReference type="PATRIC" id="fig|1246995.3.peg.5570"/>
<keyword evidence="6" id="KW-1185">Reference proteome</keyword>
<accession>U5W407</accession>
<evidence type="ECO:0000256" key="1">
    <source>
        <dbReference type="ARBA" id="ARBA00023295"/>
    </source>
</evidence>
<dbReference type="eggNOG" id="COG4733">
    <property type="taxonomic scope" value="Bacteria"/>
</dbReference>
<dbReference type="InterPro" id="IPR013783">
    <property type="entry name" value="Ig-like_fold"/>
</dbReference>
<organism evidence="5 6">
    <name type="scientific">Actinoplanes friuliensis DSM 7358</name>
    <dbReference type="NCBI Taxonomy" id="1246995"/>
    <lineage>
        <taxon>Bacteria</taxon>
        <taxon>Bacillati</taxon>
        <taxon>Actinomycetota</taxon>
        <taxon>Actinomycetes</taxon>
        <taxon>Micromonosporales</taxon>
        <taxon>Micromonosporaceae</taxon>
        <taxon>Actinoplanes</taxon>
    </lineage>
</organism>
<dbReference type="AlphaFoldDB" id="U5W407"/>
<evidence type="ECO:0000256" key="2">
    <source>
        <dbReference type="ARBA" id="ARBA00023326"/>
    </source>
</evidence>
<dbReference type="SUPFAM" id="SSF49265">
    <property type="entry name" value="Fibronectin type III"/>
    <property type="match status" value="1"/>
</dbReference>
<dbReference type="InterPro" id="IPR049162">
    <property type="entry name" value="GH59_C"/>
</dbReference>
<evidence type="ECO:0000259" key="4">
    <source>
        <dbReference type="PROSITE" id="PS50853"/>
    </source>
</evidence>
<evidence type="ECO:0000313" key="6">
    <source>
        <dbReference type="Proteomes" id="UP000017746"/>
    </source>
</evidence>
<name>U5W407_9ACTN</name>
<protein>
    <submittedName>
        <fullName evidence="5">Pectate lyase</fullName>
    </submittedName>
</protein>
<keyword evidence="2" id="KW-0119">Carbohydrate metabolism</keyword>
<dbReference type="Proteomes" id="UP000017746">
    <property type="component" value="Chromosome"/>
</dbReference>
<reference evidence="5 6" key="1">
    <citation type="journal article" date="2014" name="J. Biotechnol.">
        <title>Complete genome sequence of the actinobacterium Actinoplanes friuliensis HAG 010964, producer of the lipopeptide antibiotic friulimycin.</title>
        <authorList>
            <person name="Ruckert C."/>
            <person name="Szczepanowski R."/>
            <person name="Albersmeier A."/>
            <person name="Goesmann A."/>
            <person name="Fischer N."/>
            <person name="Steinkamper A."/>
            <person name="Puhler A."/>
            <person name="Biener R."/>
            <person name="Schwartz D."/>
            <person name="Kalinowski J."/>
        </authorList>
    </citation>
    <scope>NUCLEOTIDE SEQUENCE [LARGE SCALE GENOMIC DNA]</scope>
    <source>
        <strain evidence="5 6">DSM 7358</strain>
    </source>
</reference>
<evidence type="ECO:0000256" key="3">
    <source>
        <dbReference type="SAM" id="MobiDB-lite"/>
    </source>
</evidence>
<dbReference type="HOGENOM" id="CLU_730824_0_0_11"/>
<proteinExistence type="predicted"/>